<gene>
    <name evidence="1" type="ORF">EIB73_05525</name>
</gene>
<evidence type="ECO:0008006" key="3">
    <source>
        <dbReference type="Google" id="ProtNLM"/>
    </source>
</evidence>
<keyword evidence="2" id="KW-1185">Reference proteome</keyword>
<organism evidence="1 2">
    <name type="scientific">Kaistella carnis</name>
    <dbReference type="NCBI Taxonomy" id="1241979"/>
    <lineage>
        <taxon>Bacteria</taxon>
        <taxon>Pseudomonadati</taxon>
        <taxon>Bacteroidota</taxon>
        <taxon>Flavobacteriia</taxon>
        <taxon>Flavobacteriales</taxon>
        <taxon>Weeksellaceae</taxon>
        <taxon>Chryseobacterium group</taxon>
        <taxon>Kaistella</taxon>
    </lineage>
</organism>
<dbReference type="Gene3D" id="1.25.40.10">
    <property type="entry name" value="Tetratricopeptide repeat domain"/>
    <property type="match status" value="1"/>
</dbReference>
<dbReference type="InterPro" id="IPR011990">
    <property type="entry name" value="TPR-like_helical_dom_sf"/>
</dbReference>
<name>A0A3G8XIX0_9FLAO</name>
<dbReference type="SUPFAM" id="SSF48452">
    <property type="entry name" value="TPR-like"/>
    <property type="match status" value="1"/>
</dbReference>
<proteinExistence type="predicted"/>
<reference evidence="2" key="1">
    <citation type="submission" date="2018-11" db="EMBL/GenBank/DDBJ databases">
        <title>Proposal to divide the Flavobacteriaceae and reorganize its genera based on Amino Acid Identity values calculated from whole genome sequences.</title>
        <authorList>
            <person name="Nicholson A.C."/>
            <person name="Gulvik C.A."/>
            <person name="Whitney A.M."/>
            <person name="Humrighouse B.W."/>
            <person name="Bell M."/>
            <person name="Holmes B."/>
            <person name="Steigerwalt A.G."/>
            <person name="Villarma A."/>
            <person name="Sheth M."/>
            <person name="Batra D."/>
            <person name="Pryor J."/>
            <person name="Bernardet J.-F."/>
            <person name="Hugo C."/>
            <person name="Kampfer P."/>
            <person name="Newman J.D."/>
            <person name="McQuiston J.R."/>
        </authorList>
    </citation>
    <scope>NUCLEOTIDE SEQUENCE [LARGE SCALE GENOMIC DNA]</scope>
    <source>
        <strain evidence="2">G0081</strain>
    </source>
</reference>
<protein>
    <recommendedName>
        <fullName evidence="3">Tetratricopeptide repeat protein</fullName>
    </recommendedName>
</protein>
<accession>A0A3G8XIX0</accession>
<sequence>MMEALKLNQPDKAIKIGQDSNNDSNSFEMHFLFAKAYNQKKDYKNAELFIEKAKVLSNENWQKAWISVESIQTYYGLGKISEAKNVYEEAKAIPGTKNSDNELKYWGILFGFDELYKDWKTVESKNIIFHFQNTISEENIKSIVSSRQDAFDKINSFFKSELPKKIDYFVWDLPSNFNPHLNKNLGFTNPEFCISHNRTNQSAGHEIAHSITHWRNPNSLKLRFINEGIAVYFDQNKNDKMTSAKEINLSNPVSIQKMWQDGKEIDESLLYPISGAFVGFLIKYDKDKFLQLSENQTYENAKIIYGDQLDDLISNFTKELNSKNK</sequence>
<dbReference type="KEGG" id="ccas:EIB73_05525"/>
<evidence type="ECO:0000313" key="2">
    <source>
        <dbReference type="Proteomes" id="UP000270185"/>
    </source>
</evidence>
<dbReference type="Proteomes" id="UP000270185">
    <property type="component" value="Chromosome"/>
</dbReference>
<dbReference type="OrthoDB" id="1234389at2"/>
<dbReference type="AlphaFoldDB" id="A0A3G8XIX0"/>
<dbReference type="RefSeq" id="WP_125023431.1">
    <property type="nucleotide sequence ID" value="NZ_CP034159.1"/>
</dbReference>
<evidence type="ECO:0000313" key="1">
    <source>
        <dbReference type="EMBL" id="AZI32688.1"/>
    </source>
</evidence>
<dbReference type="EMBL" id="CP034159">
    <property type="protein sequence ID" value="AZI32688.1"/>
    <property type="molecule type" value="Genomic_DNA"/>
</dbReference>